<dbReference type="Proteomes" id="UP000255193">
    <property type="component" value="Unassembled WGS sequence"/>
</dbReference>
<dbReference type="Pfam" id="PF13108">
    <property type="entry name" value="DUF3969"/>
    <property type="match status" value="1"/>
</dbReference>
<gene>
    <name evidence="1" type="ORF">NCTC11091_02155</name>
</gene>
<evidence type="ECO:0000313" key="1">
    <source>
        <dbReference type="EMBL" id="STZ01682.1"/>
    </source>
</evidence>
<reference evidence="1 2" key="1">
    <citation type="submission" date="2018-06" db="EMBL/GenBank/DDBJ databases">
        <authorList>
            <consortium name="Pathogen Informatics"/>
            <person name="Doyle S."/>
        </authorList>
    </citation>
    <scope>NUCLEOTIDE SEQUENCE [LARGE SCALE GENOMIC DNA]</scope>
    <source>
        <strain evidence="1 2">NCTC11091</strain>
    </source>
</reference>
<evidence type="ECO:0000313" key="2">
    <source>
        <dbReference type="Proteomes" id="UP000255193"/>
    </source>
</evidence>
<organism evidence="1 2">
    <name type="scientific">Faucicola atlantae</name>
    <dbReference type="NCBI Taxonomy" id="34059"/>
    <lineage>
        <taxon>Bacteria</taxon>
        <taxon>Pseudomonadati</taxon>
        <taxon>Pseudomonadota</taxon>
        <taxon>Gammaproteobacteria</taxon>
        <taxon>Moraxellales</taxon>
        <taxon>Moraxellaceae</taxon>
        <taxon>Faucicola</taxon>
    </lineage>
</organism>
<dbReference type="EMBL" id="UGQA01000005">
    <property type="protein sequence ID" value="STZ01682.1"/>
    <property type="molecule type" value="Genomic_DNA"/>
</dbReference>
<dbReference type="RefSeq" id="WP_067059496.1">
    <property type="nucleotide sequence ID" value="NZ_MXAO01000028.1"/>
</dbReference>
<dbReference type="AlphaFoldDB" id="A0A378QMG7"/>
<dbReference type="InterPro" id="IPR025083">
    <property type="entry name" value="DUF3969"/>
</dbReference>
<name>A0A378QMG7_9GAMM</name>
<protein>
    <submittedName>
        <fullName evidence="1">Uncharacterized protein</fullName>
    </submittedName>
</protein>
<accession>A0A378QMG7</accession>
<proteinExistence type="predicted"/>
<sequence length="124" mass="14322">MITNYNIYNLFIEIFTVGLLELIKQDTISITDAQTILFSPAGLERIENNPYLKCFLPTVNAGMELEDIYDLLGEEKFYKKLEELKDKIISEINLPTDDAKSYEHLHEILLLITDTGIGNFYKLK</sequence>